<gene>
    <name evidence="2" type="primary">LOC115482532</name>
</gene>
<dbReference type="RefSeq" id="XP_030078259.1">
    <property type="nucleotide sequence ID" value="XM_030222399.1"/>
</dbReference>
<dbReference type="GeneID" id="115482532"/>
<accession>A0A6P7ZWE8</accession>
<dbReference type="OrthoDB" id="8553199at2759"/>
<dbReference type="AlphaFoldDB" id="A0A6P7ZWE8"/>
<organism evidence="1 2">
    <name type="scientific">Microcaecilia unicolor</name>
    <dbReference type="NCBI Taxonomy" id="1415580"/>
    <lineage>
        <taxon>Eukaryota</taxon>
        <taxon>Metazoa</taxon>
        <taxon>Chordata</taxon>
        <taxon>Craniata</taxon>
        <taxon>Vertebrata</taxon>
        <taxon>Euteleostomi</taxon>
        <taxon>Amphibia</taxon>
        <taxon>Gymnophiona</taxon>
        <taxon>Siphonopidae</taxon>
        <taxon>Microcaecilia</taxon>
    </lineage>
</organism>
<proteinExistence type="predicted"/>
<evidence type="ECO:0000313" key="1">
    <source>
        <dbReference type="Proteomes" id="UP000515156"/>
    </source>
</evidence>
<dbReference type="InParanoid" id="A0A6P7ZWE8"/>
<evidence type="ECO:0000313" key="2">
    <source>
        <dbReference type="RefSeq" id="XP_030078259.1"/>
    </source>
</evidence>
<name>A0A6P7ZWE8_9AMPH</name>
<protein>
    <submittedName>
        <fullName evidence="2">Uncharacterized protein LOC115482532</fullName>
    </submittedName>
</protein>
<reference evidence="2" key="1">
    <citation type="submission" date="2025-08" db="UniProtKB">
        <authorList>
            <consortium name="RefSeq"/>
        </authorList>
    </citation>
    <scope>IDENTIFICATION</scope>
</reference>
<dbReference type="Proteomes" id="UP000515156">
    <property type="component" value="Chromosome 1"/>
</dbReference>
<keyword evidence="1" id="KW-1185">Reference proteome</keyword>
<dbReference type="KEGG" id="muo:115482532"/>
<sequence length="398" mass="44937">MASGDVESKGWVSYLDFIPITGSEKSIVEAVIDELKGNHKQAEEKAFLGFQGNKADLISHQTGSLIDNVVFSGAIKTLAIIAGEVALKEGDSTVNIKTAASLTLKEADPSIVKILGEDTVRNLGEKAAKATLKEEKDPLWAAIKEAGKVVIKHVTGKGMKDIVSVQKLVDKKMGFLKLFGTIDISSLTDDKLRSKRGEHVFNNDILKIFKKMIDNLIDTHYVHLNYNFECLVQKGFISRDSKIYQAYYHPLPKKYQEAIETEMVAQIPEKVFYINANSVIYGQYMKCFKAMISYYLDLQFSRLVLLDPKTKNANIVPQRSNIYYMIEMLNSREVYVDDVAKDYWIRGDPKREAHFQDVKSKVAQMFGGLVADDRNEISCWMTELMMGTGHLFHQRVQP</sequence>